<dbReference type="GO" id="GO:0003677">
    <property type="term" value="F:DNA binding"/>
    <property type="evidence" value="ECO:0007669"/>
    <property type="project" value="InterPro"/>
</dbReference>
<protein>
    <submittedName>
        <fullName evidence="2">Helix-turn-helix domain-containing protein</fullName>
    </submittedName>
</protein>
<keyword evidence="3" id="KW-1185">Reference proteome</keyword>
<sequence length="66" mass="7815">MPADYKYLTIEDLIEMLQVTRSTIYNLKKKGLPFIKIGSNIRFEQSEVIDWLNSNHKREVDTDKQV</sequence>
<dbReference type="InterPro" id="IPR041657">
    <property type="entry name" value="HTH_17"/>
</dbReference>
<feature type="domain" description="Helix-turn-helix" evidence="1">
    <location>
        <begin position="7"/>
        <end position="55"/>
    </location>
</feature>
<organism evidence="2 3">
    <name type="scientific">Sinanaerobacter chloroacetimidivorans</name>
    <dbReference type="NCBI Taxonomy" id="2818044"/>
    <lineage>
        <taxon>Bacteria</taxon>
        <taxon>Bacillati</taxon>
        <taxon>Bacillota</taxon>
        <taxon>Clostridia</taxon>
        <taxon>Peptostreptococcales</taxon>
        <taxon>Anaerovoracaceae</taxon>
        <taxon>Sinanaerobacter</taxon>
    </lineage>
</organism>
<dbReference type="Gene3D" id="1.10.10.10">
    <property type="entry name" value="Winged helix-like DNA-binding domain superfamily/Winged helix DNA-binding domain"/>
    <property type="match status" value="1"/>
</dbReference>
<dbReference type="RefSeq" id="WP_227020021.1">
    <property type="nucleotide sequence ID" value="NZ_JAGSND010000018.1"/>
</dbReference>
<dbReference type="InterPro" id="IPR010093">
    <property type="entry name" value="SinI_DNA-bd"/>
</dbReference>
<dbReference type="AlphaFoldDB" id="A0A8J7W2W6"/>
<dbReference type="SUPFAM" id="SSF46955">
    <property type="entry name" value="Putative DNA-binding domain"/>
    <property type="match status" value="1"/>
</dbReference>
<dbReference type="NCBIfam" id="TIGR01764">
    <property type="entry name" value="excise"/>
    <property type="match status" value="1"/>
</dbReference>
<evidence type="ECO:0000259" key="1">
    <source>
        <dbReference type="Pfam" id="PF12728"/>
    </source>
</evidence>
<reference evidence="2" key="1">
    <citation type="submission" date="2021-04" db="EMBL/GenBank/DDBJ databases">
        <title>Sinoanaerobacter chloroacetimidivorans sp. nov., an obligate anaerobic bacterium isolated from anaerobic sludge.</title>
        <authorList>
            <person name="Bao Y."/>
        </authorList>
    </citation>
    <scope>NUCLEOTIDE SEQUENCE</scope>
    <source>
        <strain evidence="2">BAD-6</strain>
    </source>
</reference>
<comment type="caution">
    <text evidence="2">The sequence shown here is derived from an EMBL/GenBank/DDBJ whole genome shotgun (WGS) entry which is preliminary data.</text>
</comment>
<evidence type="ECO:0000313" key="3">
    <source>
        <dbReference type="Proteomes" id="UP000675664"/>
    </source>
</evidence>
<dbReference type="Proteomes" id="UP000675664">
    <property type="component" value="Unassembled WGS sequence"/>
</dbReference>
<name>A0A8J7W2W6_9FIRM</name>
<dbReference type="InterPro" id="IPR009061">
    <property type="entry name" value="DNA-bd_dom_put_sf"/>
</dbReference>
<dbReference type="EMBL" id="JAGSND010000018">
    <property type="protein sequence ID" value="MBR0599892.1"/>
    <property type="molecule type" value="Genomic_DNA"/>
</dbReference>
<accession>A0A8J7W2W6</accession>
<dbReference type="InterPro" id="IPR036388">
    <property type="entry name" value="WH-like_DNA-bd_sf"/>
</dbReference>
<proteinExistence type="predicted"/>
<gene>
    <name evidence="2" type="ORF">KCX82_18570</name>
</gene>
<reference evidence="2" key="2">
    <citation type="submission" date="2021-04" db="EMBL/GenBank/DDBJ databases">
        <authorList>
            <person name="Liu J."/>
        </authorList>
    </citation>
    <scope>NUCLEOTIDE SEQUENCE</scope>
    <source>
        <strain evidence="2">BAD-6</strain>
    </source>
</reference>
<evidence type="ECO:0000313" key="2">
    <source>
        <dbReference type="EMBL" id="MBR0599892.1"/>
    </source>
</evidence>
<dbReference type="Pfam" id="PF12728">
    <property type="entry name" value="HTH_17"/>
    <property type="match status" value="1"/>
</dbReference>